<accession>F8QAN4</accession>
<proteinExistence type="predicted"/>
<evidence type="ECO:0000313" key="2">
    <source>
        <dbReference type="Proteomes" id="UP000008063"/>
    </source>
</evidence>
<protein>
    <submittedName>
        <fullName evidence="1">Uncharacterized protein</fullName>
    </submittedName>
</protein>
<sequence>MPACLLLLPPFCFGELLPQVWINTSYLLNLGPNGCPDVAGLLGSQLFPDWWMQVRGLSLSRGLWGRVIGDRGIVSKDEFEGVVWMKVVVDGGGLGDVIRGRETVADDVMGPSPHGQLHCECASLEALTEKYEEKACMLNKVKQVFLHQSWIDKEIEIVTTTLLIVAQGRFENDEVTGFPVIVGS</sequence>
<dbReference type="Proteomes" id="UP000008063">
    <property type="component" value="Unassembled WGS sequence"/>
</dbReference>
<dbReference type="EMBL" id="GL945487">
    <property type="protein sequence ID" value="EGN94824.1"/>
    <property type="molecule type" value="Genomic_DNA"/>
</dbReference>
<dbReference type="InParanoid" id="F8QAN4"/>
<gene>
    <name evidence="1" type="ORF">SERLA73DRAFT_155536</name>
</gene>
<evidence type="ECO:0000313" key="1">
    <source>
        <dbReference type="EMBL" id="EGN94824.1"/>
    </source>
</evidence>
<keyword evidence="2" id="KW-1185">Reference proteome</keyword>
<reference evidence="2" key="1">
    <citation type="journal article" date="2011" name="Science">
        <title>The plant cell wall-decomposing machinery underlies the functional diversity of forest fungi.</title>
        <authorList>
            <person name="Eastwood D.C."/>
            <person name="Floudas D."/>
            <person name="Binder M."/>
            <person name="Majcherczyk A."/>
            <person name="Schneider P."/>
            <person name="Aerts A."/>
            <person name="Asiegbu F.O."/>
            <person name="Baker S.E."/>
            <person name="Barry K."/>
            <person name="Bendiksby M."/>
            <person name="Blumentritt M."/>
            <person name="Coutinho P.M."/>
            <person name="Cullen D."/>
            <person name="de Vries R.P."/>
            <person name="Gathman A."/>
            <person name="Goodell B."/>
            <person name="Henrissat B."/>
            <person name="Ihrmark K."/>
            <person name="Kauserud H."/>
            <person name="Kohler A."/>
            <person name="LaButti K."/>
            <person name="Lapidus A."/>
            <person name="Lavin J.L."/>
            <person name="Lee Y.-H."/>
            <person name="Lindquist E."/>
            <person name="Lilly W."/>
            <person name="Lucas S."/>
            <person name="Morin E."/>
            <person name="Murat C."/>
            <person name="Oguiza J.A."/>
            <person name="Park J."/>
            <person name="Pisabarro A.G."/>
            <person name="Riley R."/>
            <person name="Rosling A."/>
            <person name="Salamov A."/>
            <person name="Schmidt O."/>
            <person name="Schmutz J."/>
            <person name="Skrede I."/>
            <person name="Stenlid J."/>
            <person name="Wiebenga A."/>
            <person name="Xie X."/>
            <person name="Kuees U."/>
            <person name="Hibbett D.S."/>
            <person name="Hoffmeister D."/>
            <person name="Hoegberg N."/>
            <person name="Martin F."/>
            <person name="Grigoriev I.V."/>
            <person name="Watkinson S.C."/>
        </authorList>
    </citation>
    <scope>NUCLEOTIDE SEQUENCE [LARGE SCALE GENOMIC DNA]</scope>
    <source>
        <strain evidence="2">strain S7.3</strain>
    </source>
</reference>
<dbReference type="AlphaFoldDB" id="F8QAN4"/>
<name>F8QAN4_SERL3</name>
<organism evidence="2">
    <name type="scientific">Serpula lacrymans var. lacrymans (strain S7.3)</name>
    <name type="common">Dry rot fungus</name>
    <dbReference type="NCBI Taxonomy" id="936435"/>
    <lineage>
        <taxon>Eukaryota</taxon>
        <taxon>Fungi</taxon>
        <taxon>Dikarya</taxon>
        <taxon>Basidiomycota</taxon>
        <taxon>Agaricomycotina</taxon>
        <taxon>Agaricomycetes</taxon>
        <taxon>Agaricomycetidae</taxon>
        <taxon>Boletales</taxon>
        <taxon>Coniophorineae</taxon>
        <taxon>Serpulaceae</taxon>
        <taxon>Serpula</taxon>
    </lineage>
</organism>
<dbReference type="HOGENOM" id="CLU_1469062_0_0_1"/>